<dbReference type="PANTHER" id="PTHR45816">
    <property type="entry name" value="MIR DOMAIN-CONTAINING PROTEIN"/>
    <property type="match status" value="1"/>
</dbReference>
<dbReference type="PANTHER" id="PTHR45816:SF4">
    <property type="entry name" value="RYR_IP3R HOMOLOGY ASSOCIATED DOMAIN-CONTAINING PROTEIN"/>
    <property type="match status" value="1"/>
</dbReference>
<reference evidence="2 3" key="2">
    <citation type="submission" date="2018-11" db="EMBL/GenBank/DDBJ databases">
        <authorList>
            <consortium name="Pathogen Informatics"/>
        </authorList>
    </citation>
    <scope>NUCLEOTIDE SEQUENCE [LARGE SCALE GENOMIC DNA]</scope>
</reference>
<dbReference type="InterPro" id="IPR015925">
    <property type="entry name" value="Ryanodine_IP3_receptor"/>
</dbReference>
<dbReference type="OrthoDB" id="5813481at2759"/>
<evidence type="ECO:0000256" key="1">
    <source>
        <dbReference type="SAM" id="SignalP"/>
    </source>
</evidence>
<dbReference type="GO" id="GO:0006816">
    <property type="term" value="P:calcium ion transport"/>
    <property type="evidence" value="ECO:0007669"/>
    <property type="project" value="InterPro"/>
</dbReference>
<evidence type="ECO:0000313" key="2">
    <source>
        <dbReference type="EMBL" id="VDP07046.1"/>
    </source>
</evidence>
<evidence type="ECO:0000313" key="3">
    <source>
        <dbReference type="Proteomes" id="UP000270296"/>
    </source>
</evidence>
<dbReference type="WBParaSite" id="SBAD_0000558401-mRNA-1">
    <property type="protein sequence ID" value="SBAD_0000558401-mRNA-1"/>
    <property type="gene ID" value="SBAD_0000558401"/>
</dbReference>
<evidence type="ECO:0000313" key="4">
    <source>
        <dbReference type="WBParaSite" id="SBAD_0000558401-mRNA-1"/>
    </source>
</evidence>
<accession>A0A183IP21</accession>
<reference evidence="4" key="1">
    <citation type="submission" date="2016-06" db="UniProtKB">
        <authorList>
            <consortium name="WormBaseParasite"/>
        </authorList>
    </citation>
    <scope>IDENTIFICATION</scope>
</reference>
<organism evidence="4">
    <name type="scientific">Soboliphyme baturini</name>
    <dbReference type="NCBI Taxonomy" id="241478"/>
    <lineage>
        <taxon>Eukaryota</taxon>
        <taxon>Metazoa</taxon>
        <taxon>Ecdysozoa</taxon>
        <taxon>Nematoda</taxon>
        <taxon>Enoplea</taxon>
        <taxon>Dorylaimia</taxon>
        <taxon>Dioctophymatida</taxon>
        <taxon>Dioctophymatoidea</taxon>
        <taxon>Soboliphymatidae</taxon>
        <taxon>Soboliphyme</taxon>
    </lineage>
</organism>
<sequence length="479" mass="53891">MLMPWGNATSHYFEIFVCRLLALCTAGKNGTTELQCASLIPLEHVVSVLGSKHCPYEVKDAYVKFVLHCYIDTDADMKDMYCDDCIVYIFEDIWKDTEKLFAYGSSENEVAVKYLCMSASKLVSVFFEKPGAEYVVNVKNDDSILGKLLDAFGRLQSAPWLTELNANYKYYLMDCVEVLCRCATDKRMSLPANVVMPPEKLSSKWKKYKKVNLFVTKTAKASLKTPDNANVVDFFHAKELRSALLMKFFGTKYLTHFDGFITETVPDKAEAWSLGSQDPISRAIVNVQNCLNSAGATRLVIKLIVQNGSDKVFCEAVQLAIALLEGGNNLVQNTFYETMQTSDLSENFFRILYEKIGLAQNKLKSTMMNSSNESGVGSHGRKASSLSSASSLHNLMDDAARKANEQLKKMDDEETQSYDTEQQDDFFITPAMGLECIQSDFLPYEIAIMEPLLRMLQLLCENHNHNLQVIINCTMSLIE</sequence>
<proteinExistence type="predicted"/>
<keyword evidence="1" id="KW-0732">Signal</keyword>
<dbReference type="EMBL" id="UZAM01008944">
    <property type="protein sequence ID" value="VDP07046.1"/>
    <property type="molecule type" value="Genomic_DNA"/>
</dbReference>
<dbReference type="Proteomes" id="UP000270296">
    <property type="component" value="Unassembled WGS sequence"/>
</dbReference>
<feature type="chain" id="PRO_5043140180" evidence="1">
    <location>
        <begin position="27"/>
        <end position="479"/>
    </location>
</feature>
<dbReference type="AlphaFoldDB" id="A0A183IP21"/>
<gene>
    <name evidence="2" type="ORF">SBAD_LOCUS5368</name>
</gene>
<keyword evidence="3" id="KW-1185">Reference proteome</keyword>
<protein>
    <submittedName>
        <fullName evidence="4">RIH_assoc domain-containing protein</fullName>
    </submittedName>
</protein>
<feature type="signal peptide" evidence="1">
    <location>
        <begin position="1"/>
        <end position="26"/>
    </location>
</feature>
<name>A0A183IP21_9BILA</name>